<dbReference type="Proteomes" id="UP000276133">
    <property type="component" value="Unassembled WGS sequence"/>
</dbReference>
<evidence type="ECO:0000313" key="2">
    <source>
        <dbReference type="Proteomes" id="UP000276133"/>
    </source>
</evidence>
<protein>
    <submittedName>
        <fullName evidence="1">Uncharacterized protein</fullName>
    </submittedName>
</protein>
<proteinExistence type="predicted"/>
<dbReference type="EMBL" id="REGN01001882">
    <property type="protein sequence ID" value="RNA31893.1"/>
    <property type="molecule type" value="Genomic_DNA"/>
</dbReference>
<evidence type="ECO:0000313" key="1">
    <source>
        <dbReference type="EMBL" id="RNA31893.1"/>
    </source>
</evidence>
<name>A0A3M7S7U0_BRAPC</name>
<dbReference type="AlphaFoldDB" id="A0A3M7S7U0"/>
<sequence>MYVYAVTIIVGKILKIKGDKFNSSGNSNYNLRKHFVENLRPLRMEPSSSFQSSENYFLSFKIFKSYPIWWPKFDIKSNETKNQTNLRIKESELCVQDLRIVCLNQFDMESVQNNI</sequence>
<accession>A0A3M7S7U0</accession>
<comment type="caution">
    <text evidence="1">The sequence shown here is derived from an EMBL/GenBank/DDBJ whole genome shotgun (WGS) entry which is preliminary data.</text>
</comment>
<gene>
    <name evidence="1" type="ORF">BpHYR1_020558</name>
</gene>
<organism evidence="1 2">
    <name type="scientific">Brachionus plicatilis</name>
    <name type="common">Marine rotifer</name>
    <name type="synonym">Brachionus muelleri</name>
    <dbReference type="NCBI Taxonomy" id="10195"/>
    <lineage>
        <taxon>Eukaryota</taxon>
        <taxon>Metazoa</taxon>
        <taxon>Spiralia</taxon>
        <taxon>Gnathifera</taxon>
        <taxon>Rotifera</taxon>
        <taxon>Eurotatoria</taxon>
        <taxon>Monogononta</taxon>
        <taxon>Pseudotrocha</taxon>
        <taxon>Ploima</taxon>
        <taxon>Brachionidae</taxon>
        <taxon>Brachionus</taxon>
    </lineage>
</organism>
<reference evidence="1 2" key="1">
    <citation type="journal article" date="2018" name="Sci. Rep.">
        <title>Genomic signatures of local adaptation to the degree of environmental predictability in rotifers.</title>
        <authorList>
            <person name="Franch-Gras L."/>
            <person name="Hahn C."/>
            <person name="Garcia-Roger E.M."/>
            <person name="Carmona M.J."/>
            <person name="Serra M."/>
            <person name="Gomez A."/>
        </authorList>
    </citation>
    <scope>NUCLEOTIDE SEQUENCE [LARGE SCALE GENOMIC DNA]</scope>
    <source>
        <strain evidence="1">HYR1</strain>
    </source>
</reference>
<keyword evidence="2" id="KW-1185">Reference proteome</keyword>